<proteinExistence type="predicted"/>
<accession>A0ACC3D9U7</accession>
<keyword evidence="2" id="KW-1185">Reference proteome</keyword>
<protein>
    <submittedName>
        <fullName evidence="1">Uncharacterized protein</fullName>
    </submittedName>
</protein>
<name>A0ACC3D9U7_9PEZI</name>
<dbReference type="Proteomes" id="UP001186974">
    <property type="component" value="Unassembled WGS sequence"/>
</dbReference>
<dbReference type="EMBL" id="JAWDJW010006607">
    <property type="protein sequence ID" value="KAK3064120.1"/>
    <property type="molecule type" value="Genomic_DNA"/>
</dbReference>
<reference evidence="1" key="1">
    <citation type="submission" date="2024-09" db="EMBL/GenBank/DDBJ databases">
        <title>Black Yeasts Isolated from many extreme environments.</title>
        <authorList>
            <person name="Coleine C."/>
            <person name="Stajich J.E."/>
            <person name="Selbmann L."/>
        </authorList>
    </citation>
    <scope>NUCLEOTIDE SEQUENCE</scope>
    <source>
        <strain evidence="1">CCFEE 5737</strain>
    </source>
</reference>
<gene>
    <name evidence="1" type="ORF">LTS18_009938</name>
</gene>
<organism evidence="1 2">
    <name type="scientific">Coniosporium uncinatum</name>
    <dbReference type="NCBI Taxonomy" id="93489"/>
    <lineage>
        <taxon>Eukaryota</taxon>
        <taxon>Fungi</taxon>
        <taxon>Dikarya</taxon>
        <taxon>Ascomycota</taxon>
        <taxon>Pezizomycotina</taxon>
        <taxon>Dothideomycetes</taxon>
        <taxon>Dothideomycetes incertae sedis</taxon>
        <taxon>Coniosporium</taxon>
    </lineage>
</organism>
<evidence type="ECO:0000313" key="2">
    <source>
        <dbReference type="Proteomes" id="UP001186974"/>
    </source>
</evidence>
<sequence length="522" mass="59181">MGLSEPQPRVMDQSDTDEPSDDNHEVAKRKERTRACDACRRKKIKCDSDQIPCRNCVGYKVECTFTRIDKPRKAPRRRYVLETRLEQIEHVLTRSNQAEDILQQPRSAAFPKNATISQAGQAQEPTLPQAQFSFLGSKLVASTGQWTPTSEIVHSVETPFSPKDSTYTRLPPKEEAFELLQRYFSDTNSVIPLFQPVTFMRDFRERYSRDPTDDTAWWAALNATLALAIRLRCVGLEKDTELNDRASAYLHNALAVVARLTHVDNELLVVQALLGMTLYLQGTPNPRPAAVLLAAAIRLAYDLRLHRIDAYRDLDPAEAEQRRRVFWCCYALDKDFTMKLEQPPLINDDHMDVDLPSDEPFDGLGLLYASNGGRVNAFRLRVHLAVLQSKTYTDVYSVPALRKSEEDRLGAVMRLDGLLTTWLEMLPLEFLPEKLAKSVPSSSAIHMVQLHLSFFNCLTTAHRVSFHNKIWTGVLLEPNGTDLPPQQTIKKFCNSATRCLAAARESVHLMDLTPHGDYACVW</sequence>
<comment type="caution">
    <text evidence="1">The sequence shown here is derived from an EMBL/GenBank/DDBJ whole genome shotgun (WGS) entry which is preliminary data.</text>
</comment>
<evidence type="ECO:0000313" key="1">
    <source>
        <dbReference type="EMBL" id="KAK3064120.1"/>
    </source>
</evidence>